<dbReference type="CDD" id="cd01414">
    <property type="entry name" value="SAICAR_synt_Sc"/>
    <property type="match status" value="1"/>
</dbReference>
<dbReference type="InterPro" id="IPR018236">
    <property type="entry name" value="SAICAR_synthetase_CS"/>
</dbReference>
<dbReference type="GO" id="GO:0004639">
    <property type="term" value="F:phosphoribosylaminoimidazolesuccinocarboxamide synthase activity"/>
    <property type="evidence" value="ECO:0007669"/>
    <property type="project" value="UniProtKB-UniRule"/>
</dbReference>
<dbReference type="NCBIfam" id="TIGR00081">
    <property type="entry name" value="purC"/>
    <property type="match status" value="1"/>
</dbReference>
<dbReference type="SUPFAM" id="SSF56104">
    <property type="entry name" value="SAICAR synthase-like"/>
    <property type="match status" value="1"/>
</dbReference>
<dbReference type="NCBIfam" id="NF010568">
    <property type="entry name" value="PRK13961.1"/>
    <property type="match status" value="1"/>
</dbReference>
<keyword evidence="6 11" id="KW-0547">Nucleotide-binding</keyword>
<evidence type="ECO:0000256" key="9">
    <source>
        <dbReference type="ARBA" id="ARBA00030409"/>
    </source>
</evidence>
<dbReference type="HAMAP" id="MF_00137">
    <property type="entry name" value="SAICAR_synth"/>
    <property type="match status" value="1"/>
</dbReference>
<accession>A0A7M2Z0H5</accession>
<evidence type="ECO:0000256" key="1">
    <source>
        <dbReference type="ARBA" id="ARBA00004672"/>
    </source>
</evidence>
<keyword evidence="8 11" id="KW-0067">ATP-binding</keyword>
<dbReference type="RefSeq" id="WP_114794791.1">
    <property type="nucleotide sequence ID" value="NZ_QQZY01000001.1"/>
</dbReference>
<evidence type="ECO:0000256" key="10">
    <source>
        <dbReference type="ARBA" id="ARBA00048475"/>
    </source>
</evidence>
<dbReference type="PROSITE" id="PS01057">
    <property type="entry name" value="SAICAR_SYNTHETASE_1"/>
    <property type="match status" value="1"/>
</dbReference>
<dbReference type="GO" id="GO:0005524">
    <property type="term" value="F:ATP binding"/>
    <property type="evidence" value="ECO:0007669"/>
    <property type="project" value="UniProtKB-KW"/>
</dbReference>
<comment type="catalytic activity">
    <reaction evidence="10 11">
        <text>5-amino-1-(5-phospho-D-ribosyl)imidazole-4-carboxylate + L-aspartate + ATP = (2S)-2-[5-amino-1-(5-phospho-beta-D-ribosyl)imidazole-4-carboxamido]succinate + ADP + phosphate + 2 H(+)</text>
        <dbReference type="Rhea" id="RHEA:22628"/>
        <dbReference type="ChEBI" id="CHEBI:15378"/>
        <dbReference type="ChEBI" id="CHEBI:29991"/>
        <dbReference type="ChEBI" id="CHEBI:30616"/>
        <dbReference type="ChEBI" id="CHEBI:43474"/>
        <dbReference type="ChEBI" id="CHEBI:58443"/>
        <dbReference type="ChEBI" id="CHEBI:77657"/>
        <dbReference type="ChEBI" id="CHEBI:456216"/>
        <dbReference type="EC" id="6.3.2.6"/>
    </reaction>
</comment>
<evidence type="ECO:0000256" key="3">
    <source>
        <dbReference type="ARBA" id="ARBA00012217"/>
    </source>
</evidence>
<dbReference type="Pfam" id="PF01259">
    <property type="entry name" value="SAICAR_synt"/>
    <property type="match status" value="1"/>
</dbReference>
<reference evidence="13 14" key="1">
    <citation type="submission" date="2018-07" db="EMBL/GenBank/DDBJ databases">
        <title>High-quality-draft genome sequence of Gaiella occulta.</title>
        <authorList>
            <person name="Severino R."/>
            <person name="Froufe H.J.C."/>
            <person name="Rainey F.A."/>
            <person name="Barroso C."/>
            <person name="Albuquerque L."/>
            <person name="Lobo-Da-Cunha A."/>
            <person name="Da Costa M.S."/>
            <person name="Egas C."/>
        </authorList>
    </citation>
    <scope>NUCLEOTIDE SEQUENCE [LARGE SCALE GENOMIC DNA]</scope>
    <source>
        <strain evidence="13 14">F2-233</strain>
    </source>
</reference>
<evidence type="ECO:0000256" key="11">
    <source>
        <dbReference type="HAMAP-Rule" id="MF_00137"/>
    </source>
</evidence>
<comment type="caution">
    <text evidence="13">The sequence shown here is derived from an EMBL/GenBank/DDBJ whole genome shotgun (WGS) entry which is preliminary data.</text>
</comment>
<dbReference type="GO" id="GO:0006189">
    <property type="term" value="P:'de novo' IMP biosynthetic process"/>
    <property type="evidence" value="ECO:0007669"/>
    <property type="project" value="UniProtKB-UniRule"/>
</dbReference>
<organism evidence="13 14">
    <name type="scientific">Gaiella occulta</name>
    <dbReference type="NCBI Taxonomy" id="1002870"/>
    <lineage>
        <taxon>Bacteria</taxon>
        <taxon>Bacillati</taxon>
        <taxon>Actinomycetota</taxon>
        <taxon>Thermoleophilia</taxon>
        <taxon>Gaiellales</taxon>
        <taxon>Gaiellaceae</taxon>
        <taxon>Gaiella</taxon>
    </lineage>
</organism>
<evidence type="ECO:0000256" key="8">
    <source>
        <dbReference type="ARBA" id="ARBA00022840"/>
    </source>
</evidence>
<name>A0A7M2Z0H5_9ACTN</name>
<protein>
    <recommendedName>
        <fullName evidence="4 11">Phosphoribosylaminoimidazole-succinocarboxamide synthase</fullName>
        <ecNumber evidence="3 11">6.3.2.6</ecNumber>
    </recommendedName>
    <alternativeName>
        <fullName evidence="9 11">SAICAR synthetase</fullName>
    </alternativeName>
</protein>
<dbReference type="GO" id="GO:0005737">
    <property type="term" value="C:cytoplasm"/>
    <property type="evidence" value="ECO:0007669"/>
    <property type="project" value="TreeGrafter"/>
</dbReference>
<dbReference type="Gene3D" id="3.30.200.20">
    <property type="entry name" value="Phosphorylase Kinase, domain 1"/>
    <property type="match status" value="1"/>
</dbReference>
<evidence type="ECO:0000256" key="6">
    <source>
        <dbReference type="ARBA" id="ARBA00022741"/>
    </source>
</evidence>
<dbReference type="FunFam" id="3.30.470.20:FF:000015">
    <property type="entry name" value="Phosphoribosylaminoimidazole-succinocarboxamide synthase"/>
    <property type="match status" value="1"/>
</dbReference>
<dbReference type="UniPathway" id="UPA00074">
    <property type="reaction ID" value="UER00131"/>
</dbReference>
<keyword evidence="7 11" id="KW-0658">Purine biosynthesis</keyword>
<dbReference type="Proteomes" id="UP000254134">
    <property type="component" value="Unassembled WGS sequence"/>
</dbReference>
<dbReference type="InterPro" id="IPR028923">
    <property type="entry name" value="SAICAR_synt/ADE2_N"/>
</dbReference>
<gene>
    <name evidence="11" type="primary">purC</name>
    <name evidence="13" type="ORF">Gocc_0335</name>
</gene>
<dbReference type="AlphaFoldDB" id="A0A7M2Z0H5"/>
<feature type="domain" description="SAICAR synthetase/ADE2 N-terminal" evidence="12">
    <location>
        <begin position="8"/>
        <end position="242"/>
    </location>
</feature>
<dbReference type="PANTHER" id="PTHR43700">
    <property type="entry name" value="PHOSPHORIBOSYLAMINOIMIDAZOLE-SUCCINOCARBOXAMIDE SYNTHASE"/>
    <property type="match status" value="1"/>
</dbReference>
<evidence type="ECO:0000313" key="13">
    <source>
        <dbReference type="EMBL" id="RDI75916.1"/>
    </source>
</evidence>
<keyword evidence="5 11" id="KW-0436">Ligase</keyword>
<dbReference type="Gene3D" id="3.30.470.20">
    <property type="entry name" value="ATP-grasp fold, B domain"/>
    <property type="match status" value="1"/>
</dbReference>
<evidence type="ECO:0000256" key="2">
    <source>
        <dbReference type="ARBA" id="ARBA00010190"/>
    </source>
</evidence>
<evidence type="ECO:0000256" key="5">
    <source>
        <dbReference type="ARBA" id="ARBA00022598"/>
    </source>
</evidence>
<dbReference type="OrthoDB" id="9801549at2"/>
<comment type="pathway">
    <text evidence="1 11">Purine metabolism; IMP biosynthesis via de novo pathway; 5-amino-1-(5-phospho-D-ribosyl)imidazole-4-carboxamide from 5-amino-1-(5-phospho-D-ribosyl)imidazole-4-carboxylate: step 1/2.</text>
</comment>
<dbReference type="PANTHER" id="PTHR43700:SF1">
    <property type="entry name" value="PHOSPHORIBOSYLAMINOIMIDAZOLE-SUCCINOCARBOXAMIDE SYNTHASE"/>
    <property type="match status" value="1"/>
</dbReference>
<reference evidence="14" key="2">
    <citation type="journal article" date="2019" name="MicrobiologyOpen">
        <title>High-quality draft genome sequence of Gaiella occulta isolated from a 150 meter deep mineral water borehole and comparison with the genome sequences of other deep-branching lineages of the phylum Actinobacteria.</title>
        <authorList>
            <person name="Severino R."/>
            <person name="Froufe H.J.C."/>
            <person name="Barroso C."/>
            <person name="Albuquerque L."/>
            <person name="Lobo-da-Cunha A."/>
            <person name="da Costa M.S."/>
            <person name="Egas C."/>
        </authorList>
    </citation>
    <scope>NUCLEOTIDE SEQUENCE [LARGE SCALE GENOMIC DNA]</scope>
    <source>
        <strain evidence="14">F2-233</strain>
    </source>
</reference>
<sequence>MPDAVHVGSGKVREIYALDDERLLLVASDRVSTFDVVLPTPIPDKGRVLTGLSAFWFARTRAIVPNHLLDLGDDARSTVCRRLTMLPVEIVVRGYLSGSGWVDYRETGAVCGHALPGGLRESERLPAPIVTPATKAEEGHDLNIGEDEAAALCGDERYAAARAAALALYAFAASHAEARGIILADTKFELGVDAAGVVTLGDEALTPDSSRFWPAAGYEPGRPQPSFDKQFVRDFCLATGWDRTRPGPELPEHVVAGTRARYVEAFERLTEIEFDRYLADPKVVL</sequence>
<evidence type="ECO:0000256" key="4">
    <source>
        <dbReference type="ARBA" id="ARBA00016460"/>
    </source>
</evidence>
<dbReference type="EMBL" id="QQZY01000001">
    <property type="protein sequence ID" value="RDI75916.1"/>
    <property type="molecule type" value="Genomic_DNA"/>
</dbReference>
<keyword evidence="14" id="KW-1185">Reference proteome</keyword>
<dbReference type="EC" id="6.3.2.6" evidence="3 11"/>
<proteinExistence type="inferred from homology"/>
<evidence type="ECO:0000259" key="12">
    <source>
        <dbReference type="Pfam" id="PF01259"/>
    </source>
</evidence>
<dbReference type="InterPro" id="IPR001636">
    <property type="entry name" value="SAICAR_synth"/>
</dbReference>
<comment type="similarity">
    <text evidence="2 11">Belongs to the SAICAR synthetase family.</text>
</comment>
<evidence type="ECO:0000313" key="14">
    <source>
        <dbReference type="Proteomes" id="UP000254134"/>
    </source>
</evidence>
<evidence type="ECO:0000256" key="7">
    <source>
        <dbReference type="ARBA" id="ARBA00022755"/>
    </source>
</evidence>